<sequence>MKSGMRSYAVPVIGFMFFALLQLGFGQSMPPSPAPSQTSDGAAVDQGIAYVLLMVALAVTYLVH</sequence>
<dbReference type="Proteomes" id="UP001164250">
    <property type="component" value="Chromosome 8"/>
</dbReference>
<organism evidence="1 2">
    <name type="scientific">Pistacia atlantica</name>
    <dbReference type="NCBI Taxonomy" id="434234"/>
    <lineage>
        <taxon>Eukaryota</taxon>
        <taxon>Viridiplantae</taxon>
        <taxon>Streptophyta</taxon>
        <taxon>Embryophyta</taxon>
        <taxon>Tracheophyta</taxon>
        <taxon>Spermatophyta</taxon>
        <taxon>Magnoliopsida</taxon>
        <taxon>eudicotyledons</taxon>
        <taxon>Gunneridae</taxon>
        <taxon>Pentapetalae</taxon>
        <taxon>rosids</taxon>
        <taxon>malvids</taxon>
        <taxon>Sapindales</taxon>
        <taxon>Anacardiaceae</taxon>
        <taxon>Pistacia</taxon>
    </lineage>
</organism>
<protein>
    <submittedName>
        <fullName evidence="1">Uncharacterized protein</fullName>
    </submittedName>
</protein>
<gene>
    <name evidence="1" type="ORF">Patl1_13220</name>
</gene>
<evidence type="ECO:0000313" key="2">
    <source>
        <dbReference type="Proteomes" id="UP001164250"/>
    </source>
</evidence>
<comment type="caution">
    <text evidence="1">The sequence shown here is derived from an EMBL/GenBank/DDBJ whole genome shotgun (WGS) entry which is preliminary data.</text>
</comment>
<evidence type="ECO:0000313" key="1">
    <source>
        <dbReference type="EMBL" id="KAJ0090557.1"/>
    </source>
</evidence>
<name>A0ACC1AV43_9ROSI</name>
<dbReference type="EMBL" id="CM047904">
    <property type="protein sequence ID" value="KAJ0090557.1"/>
    <property type="molecule type" value="Genomic_DNA"/>
</dbReference>
<keyword evidence="2" id="KW-1185">Reference proteome</keyword>
<reference evidence="2" key="1">
    <citation type="journal article" date="2023" name="G3 (Bethesda)">
        <title>Genome assembly and association tests identify interacting loci associated with vigor, precocity, and sex in interspecific pistachio rootstocks.</title>
        <authorList>
            <person name="Palmer W."/>
            <person name="Jacygrad E."/>
            <person name="Sagayaradj S."/>
            <person name="Cavanaugh K."/>
            <person name="Han R."/>
            <person name="Bertier L."/>
            <person name="Beede B."/>
            <person name="Kafkas S."/>
            <person name="Golino D."/>
            <person name="Preece J."/>
            <person name="Michelmore R."/>
        </authorList>
    </citation>
    <scope>NUCLEOTIDE SEQUENCE [LARGE SCALE GENOMIC DNA]</scope>
</reference>
<accession>A0ACC1AV43</accession>
<proteinExistence type="predicted"/>